<dbReference type="InterPro" id="IPR050553">
    <property type="entry name" value="Thioredoxin_ResA/DsbE_sf"/>
</dbReference>
<dbReference type="SUPFAM" id="SSF52833">
    <property type="entry name" value="Thioredoxin-like"/>
    <property type="match status" value="1"/>
</dbReference>
<keyword evidence="3" id="KW-1185">Reference proteome</keyword>
<dbReference type="PANTHER" id="PTHR42852">
    <property type="entry name" value="THIOL:DISULFIDE INTERCHANGE PROTEIN DSBE"/>
    <property type="match status" value="1"/>
</dbReference>
<accession>A0ABT5VMQ5</accession>
<dbReference type="Proteomes" id="UP001528920">
    <property type="component" value="Unassembled WGS sequence"/>
</dbReference>
<dbReference type="InterPro" id="IPR036249">
    <property type="entry name" value="Thioredoxin-like_sf"/>
</dbReference>
<dbReference type="RefSeq" id="WP_275108061.1">
    <property type="nucleotide sequence ID" value="NZ_JAKJSC010000001.1"/>
</dbReference>
<evidence type="ECO:0000313" key="2">
    <source>
        <dbReference type="EMBL" id="MDE5416722.1"/>
    </source>
</evidence>
<reference evidence="2 3" key="1">
    <citation type="submission" date="2022-01" db="EMBL/GenBank/DDBJ databases">
        <title>Labilibaculum sp. nov, a marine bacterium isolated from Antarctica.</title>
        <authorList>
            <person name="Dai W."/>
        </authorList>
    </citation>
    <scope>NUCLEOTIDE SEQUENCE [LARGE SCALE GENOMIC DNA]</scope>
    <source>
        <strain evidence="2 3">DW002</strain>
    </source>
</reference>
<evidence type="ECO:0000259" key="1">
    <source>
        <dbReference type="PROSITE" id="PS51352"/>
    </source>
</evidence>
<dbReference type="EMBL" id="JAKJSC010000001">
    <property type="protein sequence ID" value="MDE5416722.1"/>
    <property type="molecule type" value="Genomic_DNA"/>
</dbReference>
<dbReference type="PROSITE" id="PS51352">
    <property type="entry name" value="THIOREDOXIN_2"/>
    <property type="match status" value="1"/>
</dbReference>
<gene>
    <name evidence="2" type="ORF">L3049_01795</name>
</gene>
<comment type="caution">
    <text evidence="2">The sequence shown here is derived from an EMBL/GenBank/DDBJ whole genome shotgun (WGS) entry which is preliminary data.</text>
</comment>
<dbReference type="Gene3D" id="3.40.30.10">
    <property type="entry name" value="Glutaredoxin"/>
    <property type="match status" value="1"/>
</dbReference>
<feature type="domain" description="Thioredoxin" evidence="1">
    <location>
        <begin position="156"/>
        <end position="296"/>
    </location>
</feature>
<dbReference type="Pfam" id="PF00578">
    <property type="entry name" value="AhpC-TSA"/>
    <property type="match status" value="1"/>
</dbReference>
<dbReference type="InterPro" id="IPR000866">
    <property type="entry name" value="AhpC/TSA"/>
</dbReference>
<dbReference type="CDD" id="cd02966">
    <property type="entry name" value="TlpA_like_family"/>
    <property type="match status" value="1"/>
</dbReference>
<evidence type="ECO:0000313" key="3">
    <source>
        <dbReference type="Proteomes" id="UP001528920"/>
    </source>
</evidence>
<proteinExistence type="predicted"/>
<sequence>MKQTIVFLIIGIIFPVILKAQNQEFYLTCKLFSGCPIEIEPFKKQFGIKDISYATLETRTDSINVIFGEMTQGACNGYWVSLYCHNKLTSFSTVTLEKSDSSEIPTKKIDIEFDKSAKRISVQVMHQPSTDKVVYTWLNNNAKSKKVVITNVVKPIQENRQFPTLELESIKGENISTKDFAGKYIVINWWHTGCVPCRTEIPGLNALVEKFKATPDIIFLAISPDKKDRLENYLKNNEFKYLQTFGNKEIFKIFGGSFPKNIIVNPKGNITYYSEGGDEKKHIEIEESLKKQLDEE</sequence>
<dbReference type="InterPro" id="IPR013766">
    <property type="entry name" value="Thioredoxin_domain"/>
</dbReference>
<protein>
    <submittedName>
        <fullName evidence="2">TlpA family protein disulfide reductase</fullName>
    </submittedName>
</protein>
<name>A0ABT5VMQ5_9BACT</name>
<organism evidence="2 3">
    <name type="scientific">Paralabilibaculum antarcticum</name>
    <dbReference type="NCBI Taxonomy" id="2912572"/>
    <lineage>
        <taxon>Bacteria</taxon>
        <taxon>Pseudomonadati</taxon>
        <taxon>Bacteroidota</taxon>
        <taxon>Bacteroidia</taxon>
        <taxon>Marinilabiliales</taxon>
        <taxon>Marinifilaceae</taxon>
        <taxon>Paralabilibaculum</taxon>
    </lineage>
</organism>
<dbReference type="PANTHER" id="PTHR42852:SF17">
    <property type="entry name" value="THIOREDOXIN-LIKE PROTEIN HI_1115"/>
    <property type="match status" value="1"/>
</dbReference>